<dbReference type="Proteomes" id="UP000327157">
    <property type="component" value="Unassembled WGS sequence"/>
</dbReference>
<keyword evidence="3" id="KW-1185">Reference proteome</keyword>
<dbReference type="InterPro" id="IPR036875">
    <property type="entry name" value="Znf_CCHC_sf"/>
</dbReference>
<evidence type="ECO:0000313" key="2">
    <source>
        <dbReference type="EMBL" id="KAB2603950.1"/>
    </source>
</evidence>
<protein>
    <recommendedName>
        <fullName evidence="4">CCHC-type domain-containing protein</fullName>
    </recommendedName>
</protein>
<dbReference type="PANTHER" id="PTHR34222">
    <property type="entry name" value="GAG_PRE-INTEGRS DOMAIN-CONTAINING PROTEIN"/>
    <property type="match status" value="1"/>
</dbReference>
<dbReference type="PANTHER" id="PTHR34222:SF99">
    <property type="entry name" value="PROTEIN, PUTATIVE-RELATED"/>
    <property type="match status" value="1"/>
</dbReference>
<dbReference type="GO" id="GO:0003676">
    <property type="term" value="F:nucleic acid binding"/>
    <property type="evidence" value="ECO:0007669"/>
    <property type="project" value="InterPro"/>
</dbReference>
<sequence>MKFLMGLNDSYATVRSNTLLLEPLPTVNKAYSLVLRHERQLEVSNGKGTAQPEAAVFAVKTTNREAESEDHGTRCGKCNKTNHTTKNCRAHLKCTFCGWKGHTFDFCRKRKAAAEVEQGRPSKGNQVMTNDKRDVMPNFPFSQEDCKQILQLLNKSKSSSFVNQVGNSSNSEELSGPTLGEDDWDGI</sequence>
<evidence type="ECO:0000256" key="1">
    <source>
        <dbReference type="SAM" id="MobiDB-lite"/>
    </source>
</evidence>
<gene>
    <name evidence="2" type="ORF">D8674_038728</name>
</gene>
<dbReference type="EMBL" id="SMOL01000657">
    <property type="protein sequence ID" value="KAB2603950.1"/>
    <property type="molecule type" value="Genomic_DNA"/>
</dbReference>
<dbReference type="OrthoDB" id="1742189at2759"/>
<feature type="region of interest" description="Disordered" evidence="1">
    <location>
        <begin position="161"/>
        <end position="187"/>
    </location>
</feature>
<dbReference type="AlphaFoldDB" id="A0A5N5FRE5"/>
<reference evidence="2 3" key="1">
    <citation type="submission" date="2019-09" db="EMBL/GenBank/DDBJ databases">
        <authorList>
            <person name="Ou C."/>
        </authorList>
    </citation>
    <scope>NUCLEOTIDE SEQUENCE [LARGE SCALE GENOMIC DNA]</scope>
    <source>
        <strain evidence="2">S2</strain>
        <tissue evidence="2">Leaf</tissue>
    </source>
</reference>
<reference evidence="2 3" key="2">
    <citation type="submission" date="2019-11" db="EMBL/GenBank/DDBJ databases">
        <title>A de novo genome assembly of a pear dwarfing rootstock.</title>
        <authorList>
            <person name="Wang F."/>
            <person name="Wang J."/>
            <person name="Li S."/>
            <person name="Zhang Y."/>
            <person name="Fang M."/>
            <person name="Ma L."/>
            <person name="Zhao Y."/>
            <person name="Jiang S."/>
        </authorList>
    </citation>
    <scope>NUCLEOTIDE SEQUENCE [LARGE SCALE GENOMIC DNA]</scope>
    <source>
        <strain evidence="2">S2</strain>
        <tissue evidence="2">Leaf</tissue>
    </source>
</reference>
<evidence type="ECO:0008006" key="4">
    <source>
        <dbReference type="Google" id="ProtNLM"/>
    </source>
</evidence>
<organism evidence="2 3">
    <name type="scientific">Pyrus ussuriensis x Pyrus communis</name>
    <dbReference type="NCBI Taxonomy" id="2448454"/>
    <lineage>
        <taxon>Eukaryota</taxon>
        <taxon>Viridiplantae</taxon>
        <taxon>Streptophyta</taxon>
        <taxon>Embryophyta</taxon>
        <taxon>Tracheophyta</taxon>
        <taxon>Spermatophyta</taxon>
        <taxon>Magnoliopsida</taxon>
        <taxon>eudicotyledons</taxon>
        <taxon>Gunneridae</taxon>
        <taxon>Pentapetalae</taxon>
        <taxon>rosids</taxon>
        <taxon>fabids</taxon>
        <taxon>Rosales</taxon>
        <taxon>Rosaceae</taxon>
        <taxon>Amygdaloideae</taxon>
        <taxon>Maleae</taxon>
        <taxon>Pyrus</taxon>
    </lineage>
</organism>
<comment type="caution">
    <text evidence="2">The sequence shown here is derived from an EMBL/GenBank/DDBJ whole genome shotgun (WGS) entry which is preliminary data.</text>
</comment>
<feature type="compositionally biased region" description="Polar residues" evidence="1">
    <location>
        <begin position="161"/>
        <end position="173"/>
    </location>
</feature>
<proteinExistence type="predicted"/>
<dbReference type="Gene3D" id="4.10.60.10">
    <property type="entry name" value="Zinc finger, CCHC-type"/>
    <property type="match status" value="1"/>
</dbReference>
<dbReference type="GO" id="GO:0008270">
    <property type="term" value="F:zinc ion binding"/>
    <property type="evidence" value="ECO:0007669"/>
    <property type="project" value="InterPro"/>
</dbReference>
<name>A0A5N5FRE5_9ROSA</name>
<evidence type="ECO:0000313" key="3">
    <source>
        <dbReference type="Proteomes" id="UP000327157"/>
    </source>
</evidence>
<dbReference type="SUPFAM" id="SSF57756">
    <property type="entry name" value="Retrovirus zinc finger-like domains"/>
    <property type="match status" value="1"/>
</dbReference>
<accession>A0A5N5FRE5</accession>